<gene>
    <name evidence="2" type="ORF">XM38_025380</name>
</gene>
<keyword evidence="1" id="KW-0732">Signal</keyword>
<reference evidence="2 3" key="1">
    <citation type="journal article" date="2016" name="Biochim. Biophys. Acta">
        <title>Characterization of red-shifted phycobilisomes isolated from the chlorophyll f-containing cyanobacterium Halomicronema hongdechloris.</title>
        <authorList>
            <person name="Li Y."/>
            <person name="Lin Y."/>
            <person name="Garvey C.J."/>
            <person name="Birch D."/>
            <person name="Corkery R.W."/>
            <person name="Loughlin P.C."/>
            <person name="Scheer H."/>
            <person name="Willows R.D."/>
            <person name="Chen M."/>
        </authorList>
    </citation>
    <scope>NUCLEOTIDE SEQUENCE [LARGE SCALE GENOMIC DNA]</scope>
    <source>
        <strain evidence="2 3">C2206</strain>
    </source>
</reference>
<evidence type="ECO:0000313" key="2">
    <source>
        <dbReference type="EMBL" id="ASC71586.1"/>
    </source>
</evidence>
<organism evidence="2 3">
    <name type="scientific">Halomicronema hongdechloris C2206</name>
    <dbReference type="NCBI Taxonomy" id="1641165"/>
    <lineage>
        <taxon>Bacteria</taxon>
        <taxon>Bacillati</taxon>
        <taxon>Cyanobacteriota</taxon>
        <taxon>Cyanophyceae</taxon>
        <taxon>Nodosilineales</taxon>
        <taxon>Nodosilineaceae</taxon>
        <taxon>Halomicronema</taxon>
    </lineage>
</organism>
<dbReference type="RefSeq" id="WP_080812944.1">
    <property type="nucleotide sequence ID" value="NZ_CP021983.2"/>
</dbReference>
<feature type="chain" id="PRO_5011117808" evidence="1">
    <location>
        <begin position="27"/>
        <end position="305"/>
    </location>
</feature>
<dbReference type="AlphaFoldDB" id="A0A1Z3HMT6"/>
<dbReference type="EMBL" id="CP021983">
    <property type="protein sequence ID" value="ASC71586.1"/>
    <property type="molecule type" value="Genomic_DNA"/>
</dbReference>
<dbReference type="KEGG" id="hhg:XM38_025380"/>
<feature type="signal peptide" evidence="1">
    <location>
        <begin position="1"/>
        <end position="26"/>
    </location>
</feature>
<name>A0A1Z3HMT6_9CYAN</name>
<evidence type="ECO:0000256" key="1">
    <source>
        <dbReference type="SAM" id="SignalP"/>
    </source>
</evidence>
<dbReference type="OrthoDB" id="532359at2"/>
<evidence type="ECO:0000313" key="3">
    <source>
        <dbReference type="Proteomes" id="UP000191901"/>
    </source>
</evidence>
<proteinExistence type="predicted"/>
<protein>
    <submittedName>
        <fullName evidence="2">Uncharacterized protein</fullName>
    </submittedName>
</protein>
<keyword evidence="3" id="KW-1185">Reference proteome</keyword>
<sequence>MGLRNRLAALLLGAGLGSIVSLPGLAQPAPTARYAQGEAVDLALIIEEWKQKHPEIPVFACVCDQQQCDHTPRWPFRTYSRYQFTVALGPFNASYTESRGFNCFDIQTGQAPDAQTDMGSDDASDTDTGQLPTVAVLDQGRRLQIRHQGQMISADVTGWNLQLFQALDCSGPRIVPQKEVTARRVISEPAIDPASGNIAVPVLLEDCVETQQSAVFVVDPQGGAYGLYRVQLPGEQSLPHEFASYPFASITGLHYWDSTLFVRQGDAAGNRALVVFEPGRTPAGTYGGCLLLETIEGSGRLCPRQ</sequence>
<dbReference type="Proteomes" id="UP000191901">
    <property type="component" value="Chromosome"/>
</dbReference>
<accession>A0A1Z3HMT6</accession>